<reference evidence="1 2" key="1">
    <citation type="submission" date="2018-05" db="EMBL/GenBank/DDBJ databases">
        <authorList>
            <person name="Lanie J.A."/>
            <person name="Ng W.-L."/>
            <person name="Kazmierczak K.M."/>
            <person name="Andrzejewski T.M."/>
            <person name="Davidsen T.M."/>
            <person name="Wayne K.J."/>
            <person name="Tettelin H."/>
            <person name="Glass J.I."/>
            <person name="Rusch D."/>
            <person name="Podicherti R."/>
            <person name="Tsui H.-C.T."/>
            <person name="Winkler M.E."/>
        </authorList>
    </citation>
    <scope>NUCLEOTIDE SEQUENCE [LARGE SCALE GENOMIC DNA]</scope>
    <source>
        <strain evidence="1 2">BUT-10</strain>
    </source>
</reference>
<name>A0A328B6R1_9CAUL</name>
<organism evidence="1 2">
    <name type="scientific">Phenylobacterium kunshanense</name>
    <dbReference type="NCBI Taxonomy" id="1445034"/>
    <lineage>
        <taxon>Bacteria</taxon>
        <taxon>Pseudomonadati</taxon>
        <taxon>Pseudomonadota</taxon>
        <taxon>Alphaproteobacteria</taxon>
        <taxon>Caulobacterales</taxon>
        <taxon>Caulobacteraceae</taxon>
        <taxon>Phenylobacterium</taxon>
    </lineage>
</organism>
<dbReference type="OrthoDB" id="5495835at2"/>
<dbReference type="EMBL" id="QFYS01000012">
    <property type="protein sequence ID" value="RAK62315.1"/>
    <property type="molecule type" value="Genomic_DNA"/>
</dbReference>
<gene>
    <name evidence="1" type="ORF">DJ019_19485</name>
</gene>
<accession>A0A328B6R1</accession>
<dbReference type="InterPro" id="IPR029069">
    <property type="entry name" value="HotDog_dom_sf"/>
</dbReference>
<dbReference type="Gene3D" id="3.10.129.10">
    <property type="entry name" value="Hotdog Thioesterase"/>
    <property type="match status" value="1"/>
</dbReference>
<evidence type="ECO:0000313" key="2">
    <source>
        <dbReference type="Proteomes" id="UP000249524"/>
    </source>
</evidence>
<dbReference type="Proteomes" id="UP000249524">
    <property type="component" value="Unassembled WGS sequence"/>
</dbReference>
<dbReference type="SUPFAM" id="SSF54637">
    <property type="entry name" value="Thioesterase/thiol ester dehydrase-isomerase"/>
    <property type="match status" value="1"/>
</dbReference>
<sequence length="208" mass="21472">MDAELDLESREGGQALLGGEGALIAQGRPATQDLPTPPPAPSLEAARAAAARHVGLTQRIHPICFTCGTAREEGDGLRVLPGRLEGADLGVVACTWTPHANFAGEDGLVASEVVWAALDCPGYFAWVEKEGRHGALLGTMTAEVLLPVRAGEEYVVVAWPISKEGRKEVAGVALYDGEGRLAGLAHQVWIVMGAFPPAAGVPPGAGGV</sequence>
<dbReference type="AlphaFoldDB" id="A0A328B6R1"/>
<proteinExistence type="predicted"/>
<dbReference type="RefSeq" id="WP_111278249.1">
    <property type="nucleotide sequence ID" value="NZ_QFYS01000012.1"/>
</dbReference>
<keyword evidence="2" id="KW-1185">Reference proteome</keyword>
<protein>
    <submittedName>
        <fullName evidence="1">Uncharacterized protein</fullName>
    </submittedName>
</protein>
<evidence type="ECO:0000313" key="1">
    <source>
        <dbReference type="EMBL" id="RAK62315.1"/>
    </source>
</evidence>
<comment type="caution">
    <text evidence="1">The sequence shown here is derived from an EMBL/GenBank/DDBJ whole genome shotgun (WGS) entry which is preliminary data.</text>
</comment>